<feature type="compositionally biased region" description="Low complexity" evidence="1">
    <location>
        <begin position="143"/>
        <end position="160"/>
    </location>
</feature>
<reference evidence="2 3" key="1">
    <citation type="submission" date="2016-10" db="EMBL/GenBank/DDBJ databases">
        <title>Genome sequence of the basidiomycete white-rot fungus Trametes pubescens.</title>
        <authorList>
            <person name="Makela M.R."/>
            <person name="Granchi Z."/>
            <person name="Peng M."/>
            <person name="De Vries R.P."/>
            <person name="Grigoriev I."/>
            <person name="Riley R."/>
            <person name="Hilden K."/>
        </authorList>
    </citation>
    <scope>NUCLEOTIDE SEQUENCE [LARGE SCALE GENOMIC DNA]</scope>
    <source>
        <strain evidence="2 3">FBCC735</strain>
    </source>
</reference>
<sequence>MTSPHSLPFSNPAMPGDAVSVLVLVEDSGQMAVKWPDVRDSYLPILLENLRTADQSVQVRFQPPPPLSLLIIRLLFFQIEARWLTTSSPTPVATYSILDAAECRNIPDLALGQGPNTKISPMVIHNAIKQGRYGNPSPPLPPSTKSVSPSTPPTQDSSPPASSPPHRKTATSPSAPRNRGRGSETSNSPPESGGGGLVSYLQQMHGLTKKKSYGVKAPKKTYSDIHLPMAGRPILPRLEVPQSDIYSYPSFDNTHGPEPRVLVSDSQPPPSRRHSDDQLPPTSLVTRTGNDDRRARRRGPWLPIAPLASSTPSSPTSVTSPGTLAALQSLASMTPRLPEFATKGRGQAPSGMGSADAQDLYASYGPGSVETSHSYPVHPAMASRLADSHAPYPASPPQDPQLNTSPTYFYSHVPGAAPQWSQQGSVGASPASSASAPSPSHTSASGFSDTSRQYSDFGYGSSSPSSAAVTPISMTAPARMADNSEDQPFIITPEIVAKSDADMEEVLRSGALQANMTPALCGGVGVQQQQPSPMFAHSEPLSSPDQYYYPALSSPQGHAVHPQDGGYPVYHHYHNHHDVAHMGTELSHADGGQWQYGGGQHGYMPPVPDYIPNGHWYPS</sequence>
<accession>A0A1M2VNH0</accession>
<dbReference type="EMBL" id="MNAD01000978">
    <property type="protein sequence ID" value="OJT09155.1"/>
    <property type="molecule type" value="Genomic_DNA"/>
</dbReference>
<gene>
    <name evidence="2" type="ORF">TRAPUB_14365</name>
</gene>
<dbReference type="OrthoDB" id="3263163at2759"/>
<feature type="compositionally biased region" description="Low complexity" evidence="1">
    <location>
        <begin position="424"/>
        <end position="446"/>
    </location>
</feature>
<dbReference type="AlphaFoldDB" id="A0A1M2VNH0"/>
<evidence type="ECO:0000313" key="3">
    <source>
        <dbReference type="Proteomes" id="UP000184267"/>
    </source>
</evidence>
<evidence type="ECO:0000313" key="2">
    <source>
        <dbReference type="EMBL" id="OJT09155.1"/>
    </source>
</evidence>
<dbReference type="OMA" id="HICWRTT"/>
<proteinExistence type="predicted"/>
<evidence type="ECO:0000256" key="1">
    <source>
        <dbReference type="SAM" id="MobiDB-lite"/>
    </source>
</evidence>
<comment type="caution">
    <text evidence="2">The sequence shown here is derived from an EMBL/GenBank/DDBJ whole genome shotgun (WGS) entry which is preliminary data.</text>
</comment>
<feature type="region of interest" description="Disordered" evidence="1">
    <location>
        <begin position="246"/>
        <end position="321"/>
    </location>
</feature>
<feature type="region of interest" description="Disordered" evidence="1">
    <location>
        <begin position="129"/>
        <end position="198"/>
    </location>
</feature>
<dbReference type="Proteomes" id="UP000184267">
    <property type="component" value="Unassembled WGS sequence"/>
</dbReference>
<organism evidence="2 3">
    <name type="scientific">Trametes pubescens</name>
    <name type="common">White-rot fungus</name>
    <dbReference type="NCBI Taxonomy" id="154538"/>
    <lineage>
        <taxon>Eukaryota</taxon>
        <taxon>Fungi</taxon>
        <taxon>Dikarya</taxon>
        <taxon>Basidiomycota</taxon>
        <taxon>Agaricomycotina</taxon>
        <taxon>Agaricomycetes</taxon>
        <taxon>Polyporales</taxon>
        <taxon>Polyporaceae</taxon>
        <taxon>Trametes</taxon>
    </lineage>
</organism>
<feature type="region of interest" description="Disordered" evidence="1">
    <location>
        <begin position="340"/>
        <end position="449"/>
    </location>
</feature>
<keyword evidence="3" id="KW-1185">Reference proteome</keyword>
<feature type="compositionally biased region" description="Low complexity" evidence="1">
    <location>
        <begin position="309"/>
        <end position="321"/>
    </location>
</feature>
<name>A0A1M2VNH0_TRAPU</name>
<protein>
    <submittedName>
        <fullName evidence="2">Uncharacterized protein</fullName>
    </submittedName>
</protein>